<dbReference type="Proteomes" id="UP000005038">
    <property type="component" value="Unassembled WGS sequence"/>
</dbReference>
<keyword evidence="4" id="KW-1185">Reference proteome</keyword>
<dbReference type="InterPro" id="IPR011004">
    <property type="entry name" value="Trimer_LpxA-like_sf"/>
</dbReference>
<dbReference type="PANTHER" id="PTHR42811">
    <property type="entry name" value="SERINE ACETYLTRANSFERASE"/>
    <property type="match status" value="1"/>
</dbReference>
<dbReference type="GO" id="GO:0016740">
    <property type="term" value="F:transferase activity"/>
    <property type="evidence" value="ECO:0007669"/>
    <property type="project" value="UniProtKB-KW"/>
</dbReference>
<reference evidence="3" key="1">
    <citation type="submission" date="2012-02" db="EMBL/GenBank/DDBJ databases">
        <title>Whole genome shotgun sequence of Gordonia otitidis NBRC 100426.</title>
        <authorList>
            <person name="Yoshida I."/>
            <person name="Hosoyama A."/>
            <person name="Tsuchikane K."/>
            <person name="Katsumata H."/>
            <person name="Yamazaki S."/>
            <person name="Fujita N."/>
        </authorList>
    </citation>
    <scope>NUCLEOTIDE SEQUENCE [LARGE SCALE GENOMIC DNA]</scope>
    <source>
        <strain evidence="3">NBRC 100426</strain>
    </source>
</reference>
<dbReference type="Gene3D" id="2.160.10.10">
    <property type="entry name" value="Hexapeptide repeat proteins"/>
    <property type="match status" value="1"/>
</dbReference>
<proteinExistence type="predicted"/>
<evidence type="ECO:0000256" key="2">
    <source>
        <dbReference type="ARBA" id="ARBA00022737"/>
    </source>
</evidence>
<dbReference type="AlphaFoldDB" id="H5TMF3"/>
<dbReference type="STRING" id="1108044.GOOTI_117_00050"/>
<gene>
    <name evidence="3" type="ORF">GOOTI_117_00050</name>
</gene>
<keyword evidence="1" id="KW-0808">Transferase</keyword>
<name>H5TMF3_GORO1</name>
<sequence>MLTLLARLYAAPLWLLATRTRDYTTLSYEVERWVKCSASRDLESLSCSKRFALLVLRYPEFRALVRYRLRKLPPLVRLAMRLAWPAPKTLFIYCSEIGPGLFIQHGFATAIDAESIGRDFWVNQQVTIGHDRSGKPTIGNGVRIGAGAVVVGGICVGDGAQVGVNATVSNDVRPGQILTAPPAVDLYEAARTRRRTQHPRATK</sequence>
<dbReference type="OrthoDB" id="9801456at2"/>
<comment type="caution">
    <text evidence="3">The sequence shown here is derived from an EMBL/GenBank/DDBJ whole genome shotgun (WGS) entry which is preliminary data.</text>
</comment>
<dbReference type="InterPro" id="IPR018357">
    <property type="entry name" value="Hexapep_transf_CS"/>
</dbReference>
<keyword evidence="2" id="KW-0677">Repeat</keyword>
<evidence type="ECO:0000313" key="4">
    <source>
        <dbReference type="Proteomes" id="UP000005038"/>
    </source>
</evidence>
<protein>
    <submittedName>
        <fullName evidence="3">Acetyltransferase</fullName>
    </submittedName>
</protein>
<evidence type="ECO:0000313" key="3">
    <source>
        <dbReference type="EMBL" id="GAB34661.1"/>
    </source>
</evidence>
<accession>H5TMF3</accession>
<dbReference type="EMBL" id="BAFB01000117">
    <property type="protein sequence ID" value="GAB34661.1"/>
    <property type="molecule type" value="Genomic_DNA"/>
</dbReference>
<dbReference type="PROSITE" id="PS00101">
    <property type="entry name" value="HEXAPEP_TRANSFERASES"/>
    <property type="match status" value="1"/>
</dbReference>
<evidence type="ECO:0000256" key="1">
    <source>
        <dbReference type="ARBA" id="ARBA00022679"/>
    </source>
</evidence>
<organism evidence="3 4">
    <name type="scientific">Gordonia otitidis (strain DSM 44809 / CCUG 52243 / JCM 12355 / NBRC 100426 / IFM 10032)</name>
    <dbReference type="NCBI Taxonomy" id="1108044"/>
    <lineage>
        <taxon>Bacteria</taxon>
        <taxon>Bacillati</taxon>
        <taxon>Actinomycetota</taxon>
        <taxon>Actinomycetes</taxon>
        <taxon>Mycobacteriales</taxon>
        <taxon>Gordoniaceae</taxon>
        <taxon>Gordonia</taxon>
    </lineage>
</organism>
<dbReference type="SUPFAM" id="SSF51161">
    <property type="entry name" value="Trimeric LpxA-like enzymes"/>
    <property type="match status" value="1"/>
</dbReference>